<evidence type="ECO:0000313" key="3">
    <source>
        <dbReference type="Proteomes" id="UP000198418"/>
    </source>
</evidence>
<protein>
    <recommendedName>
        <fullName evidence="4">Transglycosylase SLT domain-containing protein</fullName>
    </recommendedName>
</protein>
<keyword evidence="3" id="KW-1185">Reference proteome</keyword>
<dbReference type="OrthoDB" id="9898979at2"/>
<feature type="signal peptide" evidence="1">
    <location>
        <begin position="1"/>
        <end position="19"/>
    </location>
</feature>
<feature type="chain" id="PRO_5012510381" description="Transglycosylase SLT domain-containing protein" evidence="1">
    <location>
        <begin position="20"/>
        <end position="140"/>
    </location>
</feature>
<keyword evidence="1" id="KW-0732">Signal</keyword>
<accession>A0A212R0G2</accession>
<proteinExistence type="predicted"/>
<evidence type="ECO:0000313" key="2">
    <source>
        <dbReference type="EMBL" id="SNB65385.1"/>
    </source>
</evidence>
<organism evidence="2 3">
    <name type="scientific">Rhodoblastus acidophilus</name>
    <name type="common">Rhodopseudomonas acidophila</name>
    <dbReference type="NCBI Taxonomy" id="1074"/>
    <lineage>
        <taxon>Bacteria</taxon>
        <taxon>Pseudomonadati</taxon>
        <taxon>Pseudomonadota</taxon>
        <taxon>Alphaproteobacteria</taxon>
        <taxon>Hyphomicrobiales</taxon>
        <taxon>Rhodoblastaceae</taxon>
        <taxon>Rhodoblastus</taxon>
    </lineage>
</organism>
<dbReference type="AlphaFoldDB" id="A0A212R0G2"/>
<dbReference type="Proteomes" id="UP000198418">
    <property type="component" value="Unassembled WGS sequence"/>
</dbReference>
<reference evidence="3" key="1">
    <citation type="submission" date="2017-06" db="EMBL/GenBank/DDBJ databases">
        <authorList>
            <person name="Varghese N."/>
            <person name="Submissions S."/>
        </authorList>
    </citation>
    <scope>NUCLEOTIDE SEQUENCE [LARGE SCALE GENOMIC DNA]</scope>
    <source>
        <strain evidence="3">DSM 137</strain>
    </source>
</reference>
<sequence>MKFLTILVALAATPTAATASETDVANPDAVRSMISAKVSSEIGAQWVPTALKIAQIESRMQCNPHGNTRHHGIFQVGDPARFGISPSAAHTCSGGIAAGVAHMASCIRMGANNARRMMICHNAGNPFARRVERAYRIALR</sequence>
<name>A0A212R0G2_RHOAC</name>
<evidence type="ECO:0000256" key="1">
    <source>
        <dbReference type="SAM" id="SignalP"/>
    </source>
</evidence>
<evidence type="ECO:0008006" key="4">
    <source>
        <dbReference type="Google" id="ProtNLM"/>
    </source>
</evidence>
<dbReference type="EMBL" id="FYDG01000002">
    <property type="protein sequence ID" value="SNB65385.1"/>
    <property type="molecule type" value="Genomic_DNA"/>
</dbReference>
<dbReference type="RefSeq" id="WP_111390648.1">
    <property type="nucleotide sequence ID" value="NZ_FYDG01000002.1"/>
</dbReference>
<gene>
    <name evidence="2" type="ORF">SAMN06265338_102206</name>
</gene>